<evidence type="ECO:0000313" key="2">
    <source>
        <dbReference type="Proteomes" id="UP000195221"/>
    </source>
</evidence>
<comment type="caution">
    <text evidence="1">The sequence shown here is derived from an EMBL/GenBank/DDBJ whole genome shotgun (WGS) entry which is preliminary data.</text>
</comment>
<protein>
    <submittedName>
        <fullName evidence="1">Uncharacterized protein</fullName>
    </submittedName>
</protein>
<sequence length="64" mass="7225">MQTNPLQKKVATRKERFCIVAEPSLMRAIEAHKQRVETETGLRTSLSQVATSLMRRGLETVNAI</sequence>
<name>A0A242MDX6_CABSO</name>
<accession>A0A242MDX6</accession>
<dbReference type="EMBL" id="NBTZ01000115">
    <property type="protein sequence ID" value="OTP69497.1"/>
    <property type="molecule type" value="Genomic_DNA"/>
</dbReference>
<evidence type="ECO:0000313" key="1">
    <source>
        <dbReference type="EMBL" id="OTP69497.1"/>
    </source>
</evidence>
<gene>
    <name evidence="1" type="ORF">PAMC26577_31130</name>
</gene>
<organism evidence="1 2">
    <name type="scientific">Caballeronia sordidicola</name>
    <name type="common">Burkholderia sordidicola</name>
    <dbReference type="NCBI Taxonomy" id="196367"/>
    <lineage>
        <taxon>Bacteria</taxon>
        <taxon>Pseudomonadati</taxon>
        <taxon>Pseudomonadota</taxon>
        <taxon>Betaproteobacteria</taxon>
        <taxon>Burkholderiales</taxon>
        <taxon>Burkholderiaceae</taxon>
        <taxon>Caballeronia</taxon>
    </lineage>
</organism>
<reference evidence="1 2" key="1">
    <citation type="submission" date="2017-03" db="EMBL/GenBank/DDBJ databases">
        <title>Genome analysis of strain PAMC 26577.</title>
        <authorList>
            <person name="Oh H.-M."/>
            <person name="Yang J.-A."/>
        </authorList>
    </citation>
    <scope>NUCLEOTIDE SEQUENCE [LARGE SCALE GENOMIC DNA]</scope>
    <source>
        <strain evidence="1 2">PAMC 26577</strain>
    </source>
</reference>
<dbReference type="AlphaFoldDB" id="A0A242MDX6"/>
<proteinExistence type="predicted"/>
<dbReference type="Proteomes" id="UP000195221">
    <property type="component" value="Unassembled WGS sequence"/>
</dbReference>